<keyword evidence="7" id="KW-0675">Receptor</keyword>
<evidence type="ECO:0000256" key="2">
    <source>
        <dbReference type="ARBA" id="ARBA00022692"/>
    </source>
</evidence>
<name>A0ABU7DYY7_9TELE</name>
<dbReference type="InterPro" id="IPR000203">
    <property type="entry name" value="GPS"/>
</dbReference>
<dbReference type="InterPro" id="IPR057244">
    <property type="entry name" value="GAIN_B"/>
</dbReference>
<dbReference type="PROSITE" id="PS50221">
    <property type="entry name" value="GAIN_B"/>
    <property type="match status" value="1"/>
</dbReference>
<keyword evidence="8" id="KW-1185">Reference proteome</keyword>
<reference evidence="7 8" key="1">
    <citation type="submission" date="2021-06" db="EMBL/GenBank/DDBJ databases">
        <authorList>
            <person name="Palmer J.M."/>
        </authorList>
    </citation>
    <scope>NUCLEOTIDE SEQUENCE [LARGE SCALE GENOMIC DNA]</scope>
    <source>
        <strain evidence="7 8">CL_MEX2019</strain>
        <tissue evidence="7">Muscle</tissue>
    </source>
</reference>
<sequence>MCGGERGSLEKLFVQGFHDITGIPAVTPPSWAGPEAAHCSCSNLTIQTTSAVLSATSYLTLTCLFTVSFCFSQTDADDTSTFVTGVVLYRNLGSILALQRNSTVLNSKVLTVTIKPNPASLSAPIVVEFSNLYNGTTNQTCISWDESDSSSLLGSWSARGCRAVLVDSFRTKCVCDRLSTFAILARLNPEMVSAAKLP</sequence>
<evidence type="ECO:0000256" key="3">
    <source>
        <dbReference type="ARBA" id="ARBA00022989"/>
    </source>
</evidence>
<keyword evidence="2" id="KW-0812">Transmembrane</keyword>
<dbReference type="SMART" id="SM00303">
    <property type="entry name" value="GPS"/>
    <property type="match status" value="1"/>
</dbReference>
<dbReference type="PANTHER" id="PTHR12011:SF39">
    <property type="entry name" value="ADHESION G PROTEIN-COUPLED RECEPTOR B1"/>
    <property type="match status" value="1"/>
</dbReference>
<evidence type="ECO:0000313" key="7">
    <source>
        <dbReference type="EMBL" id="MED6280046.1"/>
    </source>
</evidence>
<dbReference type="Proteomes" id="UP001352852">
    <property type="component" value="Unassembled WGS sequence"/>
</dbReference>
<dbReference type="Gene3D" id="2.60.220.50">
    <property type="match status" value="1"/>
</dbReference>
<evidence type="ECO:0000259" key="6">
    <source>
        <dbReference type="PROSITE" id="PS50221"/>
    </source>
</evidence>
<comment type="subcellular location">
    <subcellularLocation>
        <location evidence="1">Membrane</location>
    </subcellularLocation>
</comment>
<dbReference type="InterPro" id="IPR046338">
    <property type="entry name" value="GAIN_dom_sf"/>
</dbReference>
<evidence type="ECO:0000256" key="1">
    <source>
        <dbReference type="ARBA" id="ARBA00004370"/>
    </source>
</evidence>
<evidence type="ECO:0000256" key="4">
    <source>
        <dbReference type="ARBA" id="ARBA00023136"/>
    </source>
</evidence>
<gene>
    <name evidence="7" type="primary">ADGRB1_3</name>
    <name evidence="7" type="ORF">CHARACLAT_006781</name>
</gene>
<organism evidence="7 8">
    <name type="scientific">Characodon lateralis</name>
    <dbReference type="NCBI Taxonomy" id="208331"/>
    <lineage>
        <taxon>Eukaryota</taxon>
        <taxon>Metazoa</taxon>
        <taxon>Chordata</taxon>
        <taxon>Craniata</taxon>
        <taxon>Vertebrata</taxon>
        <taxon>Euteleostomi</taxon>
        <taxon>Actinopterygii</taxon>
        <taxon>Neopterygii</taxon>
        <taxon>Teleostei</taxon>
        <taxon>Neoteleostei</taxon>
        <taxon>Acanthomorphata</taxon>
        <taxon>Ovalentaria</taxon>
        <taxon>Atherinomorphae</taxon>
        <taxon>Cyprinodontiformes</taxon>
        <taxon>Goodeidae</taxon>
        <taxon>Characodon</taxon>
    </lineage>
</organism>
<protein>
    <submittedName>
        <fullName evidence="7">Adhesion G protein-coupled receptor B1</fullName>
    </submittedName>
</protein>
<dbReference type="Pfam" id="PF01825">
    <property type="entry name" value="GPS"/>
    <property type="match status" value="1"/>
</dbReference>
<proteinExistence type="predicted"/>
<comment type="caution">
    <text evidence="7">The sequence shown here is derived from an EMBL/GenBank/DDBJ whole genome shotgun (WGS) entry which is preliminary data.</text>
</comment>
<keyword evidence="3" id="KW-1133">Transmembrane helix</keyword>
<keyword evidence="5" id="KW-1015">Disulfide bond</keyword>
<accession>A0ABU7DYY7</accession>
<keyword evidence="4" id="KW-0472">Membrane</keyword>
<dbReference type="PANTHER" id="PTHR12011">
    <property type="entry name" value="ADHESION G-PROTEIN COUPLED RECEPTOR"/>
    <property type="match status" value="1"/>
</dbReference>
<dbReference type="EMBL" id="JAHUTJ010041345">
    <property type="protein sequence ID" value="MED6280046.1"/>
    <property type="molecule type" value="Genomic_DNA"/>
</dbReference>
<evidence type="ECO:0000256" key="5">
    <source>
        <dbReference type="ARBA" id="ARBA00023157"/>
    </source>
</evidence>
<feature type="domain" description="GAIN-B" evidence="6">
    <location>
        <begin position="42"/>
        <end position="191"/>
    </location>
</feature>
<evidence type="ECO:0000313" key="8">
    <source>
        <dbReference type="Proteomes" id="UP001352852"/>
    </source>
</evidence>